<organism evidence="4 5">
    <name type="scientific">Aplosporella prunicola CBS 121167</name>
    <dbReference type="NCBI Taxonomy" id="1176127"/>
    <lineage>
        <taxon>Eukaryota</taxon>
        <taxon>Fungi</taxon>
        <taxon>Dikarya</taxon>
        <taxon>Ascomycota</taxon>
        <taxon>Pezizomycotina</taxon>
        <taxon>Dothideomycetes</taxon>
        <taxon>Dothideomycetes incertae sedis</taxon>
        <taxon>Botryosphaeriales</taxon>
        <taxon>Aplosporellaceae</taxon>
        <taxon>Aplosporella</taxon>
    </lineage>
</organism>
<dbReference type="GO" id="GO:0022857">
    <property type="term" value="F:transmembrane transporter activity"/>
    <property type="evidence" value="ECO:0007669"/>
    <property type="project" value="InterPro"/>
</dbReference>
<keyword evidence="3" id="KW-1133">Transmembrane helix</keyword>
<evidence type="ECO:0000313" key="5">
    <source>
        <dbReference type="Proteomes" id="UP000799438"/>
    </source>
</evidence>
<evidence type="ECO:0000256" key="1">
    <source>
        <dbReference type="ARBA" id="ARBA00004141"/>
    </source>
</evidence>
<dbReference type="GeneID" id="54303041"/>
<accession>A0A6A6BR46</accession>
<feature type="transmembrane region" description="Helical" evidence="3">
    <location>
        <begin position="280"/>
        <end position="304"/>
    </location>
</feature>
<reference evidence="4" key="1">
    <citation type="journal article" date="2020" name="Stud. Mycol.">
        <title>101 Dothideomycetes genomes: a test case for predicting lifestyles and emergence of pathogens.</title>
        <authorList>
            <person name="Haridas S."/>
            <person name="Albert R."/>
            <person name="Binder M."/>
            <person name="Bloem J."/>
            <person name="Labutti K."/>
            <person name="Salamov A."/>
            <person name="Andreopoulos B."/>
            <person name="Baker S."/>
            <person name="Barry K."/>
            <person name="Bills G."/>
            <person name="Bluhm B."/>
            <person name="Cannon C."/>
            <person name="Castanera R."/>
            <person name="Culley D."/>
            <person name="Daum C."/>
            <person name="Ezra D."/>
            <person name="Gonzalez J."/>
            <person name="Henrissat B."/>
            <person name="Kuo A."/>
            <person name="Liang C."/>
            <person name="Lipzen A."/>
            <person name="Lutzoni F."/>
            <person name="Magnuson J."/>
            <person name="Mondo S."/>
            <person name="Nolan M."/>
            <person name="Ohm R."/>
            <person name="Pangilinan J."/>
            <person name="Park H.-J."/>
            <person name="Ramirez L."/>
            <person name="Alfaro M."/>
            <person name="Sun H."/>
            <person name="Tritt A."/>
            <person name="Yoshinaga Y."/>
            <person name="Zwiers L.-H."/>
            <person name="Turgeon B."/>
            <person name="Goodwin S."/>
            <person name="Spatafora J."/>
            <person name="Crous P."/>
            <person name="Grigoriev I."/>
        </authorList>
    </citation>
    <scope>NUCLEOTIDE SEQUENCE</scope>
    <source>
        <strain evidence="4">CBS 121167</strain>
    </source>
</reference>
<dbReference type="InterPro" id="IPR050327">
    <property type="entry name" value="Proton-linked_MCT"/>
</dbReference>
<protein>
    <recommendedName>
        <fullName evidence="6">Major facilitator superfamily (MFS) profile domain-containing protein</fullName>
    </recommendedName>
</protein>
<keyword evidence="5" id="KW-1185">Reference proteome</keyword>
<name>A0A6A6BR46_9PEZI</name>
<feature type="transmembrane region" description="Helical" evidence="3">
    <location>
        <begin position="225"/>
        <end position="245"/>
    </location>
</feature>
<dbReference type="InterPro" id="IPR036259">
    <property type="entry name" value="MFS_trans_sf"/>
</dbReference>
<feature type="transmembrane region" description="Helical" evidence="3">
    <location>
        <begin position="87"/>
        <end position="110"/>
    </location>
</feature>
<comment type="similarity">
    <text evidence="2">Belongs to the major facilitator superfamily. Monocarboxylate porter (TC 2.A.1.13) family.</text>
</comment>
<feature type="transmembrane region" description="Helical" evidence="3">
    <location>
        <begin position="316"/>
        <end position="337"/>
    </location>
</feature>
<keyword evidence="3" id="KW-0812">Transmembrane</keyword>
<sequence>MYHDDDHDNDIDNDDHDRIADANLPVGACAVLAWWFIGTTYCWGVLQSALVDQGLASASTLAFCRLVDCISLMGLGEILSGFSTHNVAGLFICTGLIMGIGVSICFITASTTTAQYFSKKRGIANGFLSAVGGLGGALTAIAMDKLEDKLGPAWTFRVLGLMTFGTGLPAAWFVMESAPINPKRFIECPHFYNIGLSKGTGAGLVAGFNFASAVRRIGCGFLSDAVGPLNTLFVSFAMFALWPVSQTLAPLVAFVIINGGFFATMPTVVGNVFGSARVSVAMTMIVSSWGGGYLLGAPIAGFMLKAYGGEEGGFKAYRPAVFFAGSMSLAAACLCSFKH</sequence>
<dbReference type="Proteomes" id="UP000799438">
    <property type="component" value="Unassembled WGS sequence"/>
</dbReference>
<dbReference type="GO" id="GO:0016020">
    <property type="term" value="C:membrane"/>
    <property type="evidence" value="ECO:0007669"/>
    <property type="project" value="UniProtKB-SubCell"/>
</dbReference>
<feature type="transmembrane region" description="Helical" evidence="3">
    <location>
        <begin position="24"/>
        <end position="43"/>
    </location>
</feature>
<dbReference type="SUPFAM" id="SSF103473">
    <property type="entry name" value="MFS general substrate transporter"/>
    <property type="match status" value="1"/>
</dbReference>
<feature type="transmembrane region" description="Helical" evidence="3">
    <location>
        <begin position="55"/>
        <end position="75"/>
    </location>
</feature>
<feature type="transmembrane region" description="Helical" evidence="3">
    <location>
        <begin position="122"/>
        <end position="142"/>
    </location>
</feature>
<evidence type="ECO:0000313" key="4">
    <source>
        <dbReference type="EMBL" id="KAF2146556.1"/>
    </source>
</evidence>
<evidence type="ECO:0008006" key="6">
    <source>
        <dbReference type="Google" id="ProtNLM"/>
    </source>
</evidence>
<dbReference type="EMBL" id="ML995475">
    <property type="protein sequence ID" value="KAF2146556.1"/>
    <property type="molecule type" value="Genomic_DNA"/>
</dbReference>
<proteinExistence type="inferred from homology"/>
<dbReference type="InterPro" id="IPR011701">
    <property type="entry name" value="MFS"/>
</dbReference>
<dbReference type="AlphaFoldDB" id="A0A6A6BR46"/>
<dbReference type="PANTHER" id="PTHR11360">
    <property type="entry name" value="MONOCARBOXYLATE TRANSPORTER"/>
    <property type="match status" value="1"/>
</dbReference>
<evidence type="ECO:0000256" key="2">
    <source>
        <dbReference type="ARBA" id="ARBA00006727"/>
    </source>
</evidence>
<dbReference type="Pfam" id="PF07690">
    <property type="entry name" value="MFS_1"/>
    <property type="match status" value="1"/>
</dbReference>
<dbReference type="RefSeq" id="XP_033402265.1">
    <property type="nucleotide sequence ID" value="XM_033545533.1"/>
</dbReference>
<feature type="transmembrane region" description="Helical" evidence="3">
    <location>
        <begin position="154"/>
        <end position="175"/>
    </location>
</feature>
<feature type="transmembrane region" description="Helical" evidence="3">
    <location>
        <begin position="251"/>
        <end position="273"/>
    </location>
</feature>
<dbReference type="OrthoDB" id="6499973at2759"/>
<keyword evidence="3" id="KW-0472">Membrane</keyword>
<gene>
    <name evidence="4" type="ORF">K452DRAFT_348313</name>
</gene>
<evidence type="ECO:0000256" key="3">
    <source>
        <dbReference type="SAM" id="Phobius"/>
    </source>
</evidence>
<dbReference type="Gene3D" id="1.20.1250.20">
    <property type="entry name" value="MFS general substrate transporter like domains"/>
    <property type="match status" value="2"/>
</dbReference>
<dbReference type="PANTHER" id="PTHR11360:SF305">
    <property type="entry name" value="MAJOR FACILITATOR SUPERFAMILY (MFS) PROFILE DOMAIN-CONTAINING PROTEIN"/>
    <property type="match status" value="1"/>
</dbReference>
<comment type="subcellular location">
    <subcellularLocation>
        <location evidence="1">Membrane</location>
        <topology evidence="1">Multi-pass membrane protein</topology>
    </subcellularLocation>
</comment>